<name>A0A151INR0_9HYME</name>
<organism evidence="7 8">
    <name type="scientific">Cyphomyrmex costatus</name>
    <dbReference type="NCBI Taxonomy" id="456900"/>
    <lineage>
        <taxon>Eukaryota</taxon>
        <taxon>Metazoa</taxon>
        <taxon>Ecdysozoa</taxon>
        <taxon>Arthropoda</taxon>
        <taxon>Hexapoda</taxon>
        <taxon>Insecta</taxon>
        <taxon>Pterygota</taxon>
        <taxon>Neoptera</taxon>
        <taxon>Endopterygota</taxon>
        <taxon>Hymenoptera</taxon>
        <taxon>Apocrita</taxon>
        <taxon>Aculeata</taxon>
        <taxon>Formicoidea</taxon>
        <taxon>Formicidae</taxon>
        <taxon>Myrmicinae</taxon>
        <taxon>Cyphomyrmex</taxon>
    </lineage>
</organism>
<gene>
    <name evidence="7" type="ORF">ALC62_01964</name>
</gene>
<reference evidence="7 8" key="1">
    <citation type="submission" date="2016-03" db="EMBL/GenBank/DDBJ databases">
        <title>Cyphomyrmex costatus WGS genome.</title>
        <authorList>
            <person name="Nygaard S."/>
            <person name="Hu H."/>
            <person name="Boomsma J."/>
            <person name="Zhang G."/>
        </authorList>
    </citation>
    <scope>NUCLEOTIDE SEQUENCE [LARGE SCALE GENOMIC DNA]</scope>
    <source>
        <strain evidence="7">MS0001</strain>
        <tissue evidence="7">Whole body</tissue>
    </source>
</reference>
<dbReference type="EMBL" id="KQ976920">
    <property type="protein sequence ID" value="KYN07075.1"/>
    <property type="molecule type" value="Genomic_DNA"/>
</dbReference>
<keyword evidence="1" id="KW-0479">Metal-binding</keyword>
<dbReference type="AlphaFoldDB" id="A0A151INR0"/>
<keyword evidence="8" id="KW-1185">Reference proteome</keyword>
<dbReference type="GO" id="GO:0008270">
    <property type="term" value="F:zinc ion binding"/>
    <property type="evidence" value="ECO:0007669"/>
    <property type="project" value="UniProtKB-KW"/>
</dbReference>
<dbReference type="SUPFAM" id="SSF57716">
    <property type="entry name" value="Glucocorticoid receptor-like (DNA-binding domain)"/>
    <property type="match status" value="1"/>
</dbReference>
<evidence type="ECO:0000313" key="7">
    <source>
        <dbReference type="EMBL" id="KYN07075.1"/>
    </source>
</evidence>
<dbReference type="GO" id="GO:0003677">
    <property type="term" value="F:DNA binding"/>
    <property type="evidence" value="ECO:0007669"/>
    <property type="project" value="UniProtKB-UniRule"/>
</dbReference>
<evidence type="ECO:0000313" key="8">
    <source>
        <dbReference type="Proteomes" id="UP000078542"/>
    </source>
</evidence>
<evidence type="ECO:0000256" key="1">
    <source>
        <dbReference type="ARBA" id="ARBA00022723"/>
    </source>
</evidence>
<dbReference type="Proteomes" id="UP000078542">
    <property type="component" value="Unassembled WGS sequence"/>
</dbReference>
<dbReference type="Pfam" id="PF05485">
    <property type="entry name" value="THAP"/>
    <property type="match status" value="1"/>
</dbReference>
<proteinExistence type="predicted"/>
<dbReference type="InterPro" id="IPR006612">
    <property type="entry name" value="THAP_Znf"/>
</dbReference>
<evidence type="ECO:0000256" key="2">
    <source>
        <dbReference type="ARBA" id="ARBA00022771"/>
    </source>
</evidence>
<dbReference type="STRING" id="456900.A0A151INR0"/>
<accession>A0A151INR0</accession>
<protein>
    <recommendedName>
        <fullName evidence="6">THAP-type domain-containing protein</fullName>
    </recommendedName>
</protein>
<evidence type="ECO:0000256" key="5">
    <source>
        <dbReference type="PROSITE-ProRule" id="PRU00309"/>
    </source>
</evidence>
<keyword evidence="3" id="KW-0862">Zinc</keyword>
<sequence>MGGCAAPYCNNSTVKGHTMKRFPKNPERRVIWIKNVNREDWVPTNNSLLCECYVRRDFSRKFSPLKFLSRTHYCAPYDSPACLH</sequence>
<feature type="domain" description="THAP-type" evidence="6">
    <location>
        <begin position="1"/>
        <end position="71"/>
    </location>
</feature>
<evidence type="ECO:0000256" key="3">
    <source>
        <dbReference type="ARBA" id="ARBA00022833"/>
    </source>
</evidence>
<dbReference type="PROSITE" id="PS50950">
    <property type="entry name" value="ZF_THAP"/>
    <property type="match status" value="1"/>
</dbReference>
<evidence type="ECO:0000256" key="4">
    <source>
        <dbReference type="ARBA" id="ARBA00023125"/>
    </source>
</evidence>
<keyword evidence="2 5" id="KW-0863">Zinc-finger</keyword>
<keyword evidence="4 5" id="KW-0238">DNA-binding</keyword>
<evidence type="ECO:0000259" key="6">
    <source>
        <dbReference type="PROSITE" id="PS50950"/>
    </source>
</evidence>